<reference evidence="13 14" key="1">
    <citation type="submission" date="2019-06" db="EMBL/GenBank/DDBJ databases">
        <title>Sequencing the genomes of 1000 actinobacteria strains.</title>
        <authorList>
            <person name="Klenk H.-P."/>
        </authorList>
    </citation>
    <scope>NUCLEOTIDE SEQUENCE [LARGE SCALE GENOMIC DNA]</scope>
    <source>
        <strain evidence="13 14">DSM 10596</strain>
    </source>
</reference>
<dbReference type="GO" id="GO:0016787">
    <property type="term" value="F:hydrolase activity"/>
    <property type="evidence" value="ECO:0007669"/>
    <property type="project" value="UniProtKB-KW"/>
</dbReference>
<evidence type="ECO:0000256" key="3">
    <source>
        <dbReference type="ARBA" id="ARBA00007353"/>
    </source>
</evidence>
<keyword evidence="8" id="KW-0186">Copper</keyword>
<comment type="catalytic activity">
    <reaction evidence="1">
        <text>inosine + phosphate = alpha-D-ribose 1-phosphate + hypoxanthine</text>
        <dbReference type="Rhea" id="RHEA:27646"/>
        <dbReference type="ChEBI" id="CHEBI:17368"/>
        <dbReference type="ChEBI" id="CHEBI:17596"/>
        <dbReference type="ChEBI" id="CHEBI:43474"/>
        <dbReference type="ChEBI" id="CHEBI:57720"/>
        <dbReference type="EC" id="2.4.2.1"/>
    </reaction>
    <physiologicalReaction direction="left-to-right" evidence="1">
        <dbReference type="Rhea" id="RHEA:27647"/>
    </physiologicalReaction>
</comment>
<dbReference type="Proteomes" id="UP000316181">
    <property type="component" value="Unassembled WGS sequence"/>
</dbReference>
<keyword evidence="7" id="KW-0862">Zinc</keyword>
<evidence type="ECO:0000256" key="10">
    <source>
        <dbReference type="ARBA" id="ARBA00048968"/>
    </source>
</evidence>
<dbReference type="RefSeq" id="WP_211344926.1">
    <property type="nucleotide sequence ID" value="NZ_BAAATB010000005.1"/>
</dbReference>
<name>A0A542SLJ3_9MICO</name>
<evidence type="ECO:0000256" key="5">
    <source>
        <dbReference type="ARBA" id="ARBA00022723"/>
    </source>
</evidence>
<comment type="function">
    <text evidence="2">Purine nucleoside enzyme that catalyzes the phosphorolysis of adenosine and inosine nucleosides, yielding D-ribose 1-phosphate and the respective free bases, adenine and hypoxanthine. Also catalyzes the phosphorolysis of S-methyl-5'-thioadenosine into adenine and S-methyl-5-thio-alpha-D-ribose 1-phosphate. Also has adenosine deaminase activity.</text>
</comment>
<comment type="catalytic activity">
    <reaction evidence="10">
        <text>adenosine + phosphate = alpha-D-ribose 1-phosphate + adenine</text>
        <dbReference type="Rhea" id="RHEA:27642"/>
        <dbReference type="ChEBI" id="CHEBI:16335"/>
        <dbReference type="ChEBI" id="CHEBI:16708"/>
        <dbReference type="ChEBI" id="CHEBI:43474"/>
        <dbReference type="ChEBI" id="CHEBI:57720"/>
        <dbReference type="EC" id="2.4.2.1"/>
    </reaction>
    <physiologicalReaction direction="left-to-right" evidence="10">
        <dbReference type="Rhea" id="RHEA:27643"/>
    </physiologicalReaction>
</comment>
<accession>A0A542SLJ3</accession>
<dbReference type="NCBIfam" id="TIGR00726">
    <property type="entry name" value="peptidoglycan editing factor PgeF"/>
    <property type="match status" value="1"/>
</dbReference>
<comment type="caution">
    <text evidence="13">The sequence shown here is derived from an EMBL/GenBank/DDBJ whole genome shotgun (WGS) entry which is preliminary data.</text>
</comment>
<dbReference type="Gene3D" id="3.60.140.10">
    <property type="entry name" value="CNF1/YfiH-like putative cysteine hydrolases"/>
    <property type="match status" value="1"/>
</dbReference>
<dbReference type="PANTHER" id="PTHR30616">
    <property type="entry name" value="UNCHARACTERIZED PROTEIN YFIH"/>
    <property type="match status" value="1"/>
</dbReference>
<dbReference type="GO" id="GO:0005507">
    <property type="term" value="F:copper ion binding"/>
    <property type="evidence" value="ECO:0007669"/>
    <property type="project" value="TreeGrafter"/>
</dbReference>
<evidence type="ECO:0000256" key="6">
    <source>
        <dbReference type="ARBA" id="ARBA00022801"/>
    </source>
</evidence>
<dbReference type="EMBL" id="VFNV01000001">
    <property type="protein sequence ID" value="TQK75501.1"/>
    <property type="molecule type" value="Genomic_DNA"/>
</dbReference>
<proteinExistence type="inferred from homology"/>
<dbReference type="PANTHER" id="PTHR30616:SF2">
    <property type="entry name" value="PURINE NUCLEOSIDE PHOSPHORYLASE LACC1"/>
    <property type="match status" value="1"/>
</dbReference>
<dbReference type="AlphaFoldDB" id="A0A542SLJ3"/>
<evidence type="ECO:0000256" key="1">
    <source>
        <dbReference type="ARBA" id="ARBA00000553"/>
    </source>
</evidence>
<sequence>MRARLLRRVEIGDGFVGGFTATCGGVSREPWASLNLGSHVGDDPKDVGANRDRLSRELGSPVAYMNQVHSNTVAAVTDRFPTGEVGTADALITHRGGCAVAVLVADCVPVLLAAPATGHAAAVHAGRAGMLSGVIAAAVGQLRSGGSDLILAAVGPHICGRCYEVPPDLRSAVCEAEPAAFATTRWNSAGLDIGAAVQAQLRRLDVRIVAVDPACTYEHDDLYSYRRSCHEGSGVTGRFAGVIVSK</sequence>
<evidence type="ECO:0000256" key="4">
    <source>
        <dbReference type="ARBA" id="ARBA00022679"/>
    </source>
</evidence>
<dbReference type="GO" id="GO:0017061">
    <property type="term" value="F:S-methyl-5-thioadenosine phosphorylase activity"/>
    <property type="evidence" value="ECO:0007669"/>
    <property type="project" value="UniProtKB-EC"/>
</dbReference>
<evidence type="ECO:0000256" key="11">
    <source>
        <dbReference type="ARBA" id="ARBA00049893"/>
    </source>
</evidence>
<dbReference type="InterPro" id="IPR011324">
    <property type="entry name" value="Cytotoxic_necrot_fac-like_cat"/>
</dbReference>
<evidence type="ECO:0000313" key="13">
    <source>
        <dbReference type="EMBL" id="TQK75501.1"/>
    </source>
</evidence>
<keyword evidence="4" id="KW-0808">Transferase</keyword>
<evidence type="ECO:0000256" key="7">
    <source>
        <dbReference type="ARBA" id="ARBA00022833"/>
    </source>
</evidence>
<evidence type="ECO:0000313" key="14">
    <source>
        <dbReference type="Proteomes" id="UP000316181"/>
    </source>
</evidence>
<organism evidence="13 14">
    <name type="scientific">Rarobacter incanus</name>
    <dbReference type="NCBI Taxonomy" id="153494"/>
    <lineage>
        <taxon>Bacteria</taxon>
        <taxon>Bacillati</taxon>
        <taxon>Actinomycetota</taxon>
        <taxon>Actinomycetes</taxon>
        <taxon>Micrococcales</taxon>
        <taxon>Rarobacteraceae</taxon>
        <taxon>Rarobacter</taxon>
    </lineage>
</organism>
<comment type="catalytic activity">
    <reaction evidence="11">
        <text>S-methyl-5'-thioadenosine + phosphate = 5-(methylsulfanyl)-alpha-D-ribose 1-phosphate + adenine</text>
        <dbReference type="Rhea" id="RHEA:11852"/>
        <dbReference type="ChEBI" id="CHEBI:16708"/>
        <dbReference type="ChEBI" id="CHEBI:17509"/>
        <dbReference type="ChEBI" id="CHEBI:43474"/>
        <dbReference type="ChEBI" id="CHEBI:58533"/>
        <dbReference type="EC" id="2.4.2.28"/>
    </reaction>
    <physiologicalReaction direction="left-to-right" evidence="11">
        <dbReference type="Rhea" id="RHEA:11853"/>
    </physiologicalReaction>
</comment>
<evidence type="ECO:0000256" key="9">
    <source>
        <dbReference type="ARBA" id="ARBA00047989"/>
    </source>
</evidence>
<gene>
    <name evidence="13" type="ORF">FB389_0128</name>
</gene>
<dbReference type="InterPro" id="IPR038371">
    <property type="entry name" value="Cu_polyphenol_OxRdtase_sf"/>
</dbReference>
<dbReference type="SUPFAM" id="SSF64438">
    <property type="entry name" value="CNF1/YfiH-like putative cysteine hydrolases"/>
    <property type="match status" value="1"/>
</dbReference>
<comment type="similarity">
    <text evidence="3 12">Belongs to the purine nucleoside phosphorylase YfiH/LACC1 family.</text>
</comment>
<protein>
    <recommendedName>
        <fullName evidence="12">Purine nucleoside phosphorylase</fullName>
    </recommendedName>
</protein>
<keyword evidence="5" id="KW-0479">Metal-binding</keyword>
<evidence type="ECO:0000256" key="2">
    <source>
        <dbReference type="ARBA" id="ARBA00003215"/>
    </source>
</evidence>
<comment type="catalytic activity">
    <reaction evidence="9">
        <text>adenosine + H2O + H(+) = inosine + NH4(+)</text>
        <dbReference type="Rhea" id="RHEA:24408"/>
        <dbReference type="ChEBI" id="CHEBI:15377"/>
        <dbReference type="ChEBI" id="CHEBI:15378"/>
        <dbReference type="ChEBI" id="CHEBI:16335"/>
        <dbReference type="ChEBI" id="CHEBI:17596"/>
        <dbReference type="ChEBI" id="CHEBI:28938"/>
        <dbReference type="EC" id="3.5.4.4"/>
    </reaction>
    <physiologicalReaction direction="left-to-right" evidence="9">
        <dbReference type="Rhea" id="RHEA:24409"/>
    </physiologicalReaction>
</comment>
<evidence type="ECO:0000256" key="12">
    <source>
        <dbReference type="RuleBase" id="RU361274"/>
    </source>
</evidence>
<keyword evidence="6" id="KW-0378">Hydrolase</keyword>
<evidence type="ECO:0000256" key="8">
    <source>
        <dbReference type="ARBA" id="ARBA00023008"/>
    </source>
</evidence>
<keyword evidence="14" id="KW-1185">Reference proteome</keyword>
<dbReference type="Pfam" id="PF02578">
    <property type="entry name" value="Cu-oxidase_4"/>
    <property type="match status" value="1"/>
</dbReference>
<dbReference type="CDD" id="cd16833">
    <property type="entry name" value="YfiH"/>
    <property type="match status" value="1"/>
</dbReference>
<dbReference type="InterPro" id="IPR003730">
    <property type="entry name" value="Cu_polyphenol_OxRdtase"/>
</dbReference>